<keyword evidence="2 11" id="KW-0813">Transport</keyword>
<evidence type="ECO:0000256" key="6">
    <source>
        <dbReference type="ARBA" id="ARBA00023004"/>
    </source>
</evidence>
<dbReference type="InterPro" id="IPR012910">
    <property type="entry name" value="Plug_dom"/>
</dbReference>
<accession>A0ABV7D472</accession>
<organism evidence="16 17">
    <name type="scientific">Kordiimonas pumila</name>
    <dbReference type="NCBI Taxonomy" id="2161677"/>
    <lineage>
        <taxon>Bacteria</taxon>
        <taxon>Pseudomonadati</taxon>
        <taxon>Pseudomonadota</taxon>
        <taxon>Alphaproteobacteria</taxon>
        <taxon>Kordiimonadales</taxon>
        <taxon>Kordiimonadaceae</taxon>
        <taxon>Kordiimonas</taxon>
    </lineage>
</organism>
<evidence type="ECO:0000313" key="17">
    <source>
        <dbReference type="Proteomes" id="UP001595444"/>
    </source>
</evidence>
<dbReference type="PANTHER" id="PTHR32552">
    <property type="entry name" value="FERRICHROME IRON RECEPTOR-RELATED"/>
    <property type="match status" value="1"/>
</dbReference>
<keyword evidence="17" id="KW-1185">Reference proteome</keyword>
<dbReference type="SUPFAM" id="SSF56935">
    <property type="entry name" value="Porins"/>
    <property type="match status" value="1"/>
</dbReference>
<keyword evidence="8 12" id="KW-0798">TonB box</keyword>
<evidence type="ECO:0000256" key="12">
    <source>
        <dbReference type="RuleBase" id="RU003357"/>
    </source>
</evidence>
<evidence type="ECO:0000256" key="2">
    <source>
        <dbReference type="ARBA" id="ARBA00022448"/>
    </source>
</evidence>
<keyword evidence="9 11" id="KW-0472">Membrane</keyword>
<evidence type="ECO:0000256" key="3">
    <source>
        <dbReference type="ARBA" id="ARBA00022452"/>
    </source>
</evidence>
<dbReference type="RefSeq" id="WP_380082715.1">
    <property type="nucleotide sequence ID" value="NZ_JBHRSL010000006.1"/>
</dbReference>
<keyword evidence="7" id="KW-0406">Ion transport</keyword>
<evidence type="ECO:0000256" key="9">
    <source>
        <dbReference type="ARBA" id="ARBA00023136"/>
    </source>
</evidence>
<keyword evidence="4" id="KW-0410">Iron transport</keyword>
<dbReference type="Proteomes" id="UP001595444">
    <property type="component" value="Unassembled WGS sequence"/>
</dbReference>
<keyword evidence="16" id="KW-0675">Receptor</keyword>
<keyword evidence="13" id="KW-0732">Signal</keyword>
<feature type="signal peptide" evidence="13">
    <location>
        <begin position="1"/>
        <end position="28"/>
    </location>
</feature>
<keyword evidence="5 11" id="KW-0812">Transmembrane</keyword>
<proteinExistence type="inferred from homology"/>
<dbReference type="Gene3D" id="2.40.170.20">
    <property type="entry name" value="TonB-dependent receptor, beta-barrel domain"/>
    <property type="match status" value="1"/>
</dbReference>
<dbReference type="InterPro" id="IPR036942">
    <property type="entry name" value="Beta-barrel_TonB_sf"/>
</dbReference>
<gene>
    <name evidence="16" type="ORF">ACFOKA_08605</name>
</gene>
<evidence type="ECO:0000256" key="7">
    <source>
        <dbReference type="ARBA" id="ARBA00023065"/>
    </source>
</evidence>
<dbReference type="Pfam" id="PF00593">
    <property type="entry name" value="TonB_dep_Rec_b-barrel"/>
    <property type="match status" value="1"/>
</dbReference>
<evidence type="ECO:0000256" key="11">
    <source>
        <dbReference type="PROSITE-ProRule" id="PRU01360"/>
    </source>
</evidence>
<comment type="similarity">
    <text evidence="11 12">Belongs to the TonB-dependent receptor family.</text>
</comment>
<feature type="chain" id="PRO_5046594783" evidence="13">
    <location>
        <begin position="29"/>
        <end position="785"/>
    </location>
</feature>
<evidence type="ECO:0000313" key="16">
    <source>
        <dbReference type="EMBL" id="MFC3051964.1"/>
    </source>
</evidence>
<feature type="domain" description="TonB-dependent receptor-like beta-barrel" evidence="14">
    <location>
        <begin position="264"/>
        <end position="750"/>
    </location>
</feature>
<dbReference type="EMBL" id="JBHRSL010000006">
    <property type="protein sequence ID" value="MFC3051964.1"/>
    <property type="molecule type" value="Genomic_DNA"/>
</dbReference>
<reference evidence="17" key="1">
    <citation type="journal article" date="2019" name="Int. J. Syst. Evol. Microbiol.">
        <title>The Global Catalogue of Microorganisms (GCM) 10K type strain sequencing project: providing services to taxonomists for standard genome sequencing and annotation.</title>
        <authorList>
            <consortium name="The Broad Institute Genomics Platform"/>
            <consortium name="The Broad Institute Genome Sequencing Center for Infectious Disease"/>
            <person name="Wu L."/>
            <person name="Ma J."/>
        </authorList>
    </citation>
    <scope>NUCLEOTIDE SEQUENCE [LARGE SCALE GENOMIC DNA]</scope>
    <source>
        <strain evidence="17">KCTC 62164</strain>
    </source>
</reference>
<evidence type="ECO:0000256" key="10">
    <source>
        <dbReference type="ARBA" id="ARBA00023237"/>
    </source>
</evidence>
<dbReference type="InterPro" id="IPR000531">
    <property type="entry name" value="Beta-barrel_TonB"/>
</dbReference>
<feature type="domain" description="TonB-dependent receptor plug" evidence="15">
    <location>
        <begin position="54"/>
        <end position="159"/>
    </location>
</feature>
<evidence type="ECO:0000256" key="8">
    <source>
        <dbReference type="ARBA" id="ARBA00023077"/>
    </source>
</evidence>
<dbReference type="PROSITE" id="PS52016">
    <property type="entry name" value="TONB_DEPENDENT_REC_3"/>
    <property type="match status" value="1"/>
</dbReference>
<evidence type="ECO:0000256" key="13">
    <source>
        <dbReference type="SAM" id="SignalP"/>
    </source>
</evidence>
<sequence>MSIKMKTHYKTCRGLLLTTALATTGVIATAPVAAQMVLEEITVTAQKREQGINDVGITVNAFSGDMLDDLGVKSAEDMALVTPGLTITNTAATGVPIYTIRGVGFSDYSTAASSTVGLYFDEVAIPYAVMSRGVLFDMERVEVLKGPQGDLYGRNTTAGQINFISKKPTDEFEAGVAVDYSRFNVLDVETYASGPITSGIQARLSAKVVQSSEGWQQSLTREGDTLGKRDEVAVRGLINFDLSDNAKLLLNMHLIRDKSDNLATTAYDGTDIGLDSTQNLISAGAIPYSLGDNRAADWTPGEYRPRRDNEMKGISARLDWDFEGMSLTSITAYDKFDRSEANDWDGAEIRDSNNINVTDIEVFSQEVRLSSNNDSNLSWIAGVYYSKDDMSEDYNYFMNDSYYSVALGITELDTRYDQTTESIAAFGHVEWQMTDKFKLTVGARYTEEDREWSGCTYDRNGTLAFAANNIITPFLIAPAGLPIPDDVADGACAVYNDIEGSDNYGQYSVFTDDIATNKWMWKATLDYAPTDDLLFYGTISKGFKSGGFNGANANTHSQLVPYGPEDLISYELGMKSTLAEGRLQVNAAFFYYDYQDKQEQDTAVTFVGNISGLTNVPKSKIKGGEVEVRWLATEGLTVDMGAAYLDTEITEWEAVSSTDSVYPTIVTFDASGLELANSPKWQFNSTVTYEWAISSKLMMMVAGDAIYKDSTTGGAQGLAYATEDYFLANARMGISDVDGDWSIKLYGRNIFNKYYYPAAFVGGNGPYVRMAGMPVTYGITASFKF</sequence>
<evidence type="ECO:0000256" key="4">
    <source>
        <dbReference type="ARBA" id="ARBA00022496"/>
    </source>
</evidence>
<name>A0ABV7D472_9PROT</name>
<comment type="caution">
    <text evidence="16">The sequence shown here is derived from an EMBL/GenBank/DDBJ whole genome shotgun (WGS) entry which is preliminary data.</text>
</comment>
<evidence type="ECO:0000256" key="5">
    <source>
        <dbReference type="ARBA" id="ARBA00022692"/>
    </source>
</evidence>
<evidence type="ECO:0000259" key="15">
    <source>
        <dbReference type="Pfam" id="PF07715"/>
    </source>
</evidence>
<dbReference type="InterPro" id="IPR039426">
    <property type="entry name" value="TonB-dep_rcpt-like"/>
</dbReference>
<dbReference type="Pfam" id="PF07715">
    <property type="entry name" value="Plug"/>
    <property type="match status" value="1"/>
</dbReference>
<protein>
    <submittedName>
        <fullName evidence="16">TonB-dependent receptor</fullName>
    </submittedName>
</protein>
<dbReference type="PANTHER" id="PTHR32552:SF81">
    <property type="entry name" value="TONB-DEPENDENT OUTER MEMBRANE RECEPTOR"/>
    <property type="match status" value="1"/>
</dbReference>
<evidence type="ECO:0000256" key="1">
    <source>
        <dbReference type="ARBA" id="ARBA00004571"/>
    </source>
</evidence>
<keyword evidence="3 11" id="KW-1134">Transmembrane beta strand</keyword>
<keyword evidence="6" id="KW-0408">Iron</keyword>
<keyword evidence="10 11" id="KW-0998">Cell outer membrane</keyword>
<comment type="subcellular location">
    <subcellularLocation>
        <location evidence="1 11">Cell outer membrane</location>
        <topology evidence="1 11">Multi-pass membrane protein</topology>
    </subcellularLocation>
</comment>
<evidence type="ECO:0000259" key="14">
    <source>
        <dbReference type="Pfam" id="PF00593"/>
    </source>
</evidence>